<name>A0ABV5D2N9_9ACTN</name>
<evidence type="ECO:0000313" key="1">
    <source>
        <dbReference type="EMBL" id="MFB6398517.1"/>
    </source>
</evidence>
<accession>A0ABV5D2N9</accession>
<organism evidence="1 2">
    <name type="scientific">Polymorphospora lycopeni</name>
    <dbReference type="NCBI Taxonomy" id="3140240"/>
    <lineage>
        <taxon>Bacteria</taxon>
        <taxon>Bacillati</taxon>
        <taxon>Actinomycetota</taxon>
        <taxon>Actinomycetes</taxon>
        <taxon>Micromonosporales</taxon>
        <taxon>Micromonosporaceae</taxon>
        <taxon>Polymorphospora</taxon>
    </lineage>
</organism>
<dbReference type="Proteomes" id="UP001582793">
    <property type="component" value="Unassembled WGS sequence"/>
</dbReference>
<sequence>MDGWVQDLWLVAIVDDVPDDEVRRWWNGHETPILDDLAETAPGVRLGTILTTFEVTEPDGPARRVFDLMFLRGTCPEEFDRNTSAPYVLPVLDDELRAALLAAFSSRPEDPVLAEVTPSDDLAEFLDRHQGARLATHSRAEAVRVRSQ</sequence>
<proteinExistence type="predicted"/>
<reference evidence="1 2" key="1">
    <citation type="submission" date="2024-04" db="EMBL/GenBank/DDBJ databases">
        <title>Polymorphospora sp. isolated from Baiyangdian Lake in Xiong'an New Area.</title>
        <authorList>
            <person name="Zhang X."/>
            <person name="Liu J."/>
        </authorList>
    </citation>
    <scope>NUCLEOTIDE SEQUENCE [LARGE SCALE GENOMIC DNA]</scope>
    <source>
        <strain evidence="1 2">2-325</strain>
    </source>
</reference>
<dbReference type="RefSeq" id="WP_375737259.1">
    <property type="nucleotide sequence ID" value="NZ_JBCGDC010000262.1"/>
</dbReference>
<evidence type="ECO:0000313" key="2">
    <source>
        <dbReference type="Proteomes" id="UP001582793"/>
    </source>
</evidence>
<gene>
    <name evidence="1" type="ORF">AAFH96_36430</name>
</gene>
<keyword evidence="2" id="KW-1185">Reference proteome</keyword>
<protein>
    <submittedName>
        <fullName evidence="1">Uncharacterized protein</fullName>
    </submittedName>
</protein>
<dbReference type="EMBL" id="JBCGDC010000262">
    <property type="protein sequence ID" value="MFB6398517.1"/>
    <property type="molecule type" value="Genomic_DNA"/>
</dbReference>
<comment type="caution">
    <text evidence="1">The sequence shown here is derived from an EMBL/GenBank/DDBJ whole genome shotgun (WGS) entry which is preliminary data.</text>
</comment>